<dbReference type="EMBL" id="JABCLB010001603">
    <property type="protein sequence ID" value="NMU84294.1"/>
    <property type="molecule type" value="Genomic_DNA"/>
</dbReference>
<dbReference type="EC" id="4.2.1.51" evidence="2"/>
<name>A0A7Y0XDF4_VIBPH</name>
<organism evidence="9 10">
    <name type="scientific">Vibrio parahaemolyticus</name>
    <dbReference type="NCBI Taxonomy" id="670"/>
    <lineage>
        <taxon>Bacteria</taxon>
        <taxon>Pseudomonadati</taxon>
        <taxon>Pseudomonadota</taxon>
        <taxon>Gammaproteobacteria</taxon>
        <taxon>Vibrionales</taxon>
        <taxon>Vibrionaceae</taxon>
        <taxon>Vibrio</taxon>
    </lineage>
</organism>
<evidence type="ECO:0000256" key="4">
    <source>
        <dbReference type="ARBA" id="ARBA00023141"/>
    </source>
</evidence>
<feature type="non-terminal residue" evidence="9">
    <location>
        <position position="80"/>
    </location>
</feature>
<dbReference type="GO" id="GO:0005737">
    <property type="term" value="C:cytoplasm"/>
    <property type="evidence" value="ECO:0007669"/>
    <property type="project" value="TreeGrafter"/>
</dbReference>
<keyword evidence="4" id="KW-0057">Aromatic amino acid biosynthesis</keyword>
<evidence type="ECO:0000313" key="10">
    <source>
        <dbReference type="Proteomes" id="UP000518904"/>
    </source>
</evidence>
<evidence type="ECO:0000256" key="7">
    <source>
        <dbReference type="ARBA" id="ARBA00047848"/>
    </source>
</evidence>
<feature type="domain" description="Prephenate dehydratase" evidence="8">
    <location>
        <begin position="1"/>
        <end position="63"/>
    </location>
</feature>
<dbReference type="InterPro" id="IPR001086">
    <property type="entry name" value="Preph_deHydtase"/>
</dbReference>
<comment type="pathway">
    <text evidence="1">Amino-acid biosynthesis; L-phenylalanine biosynthesis; phenylpyruvate from prephenate: step 1/1.</text>
</comment>
<dbReference type="AlphaFoldDB" id="A0A7Y0XDF4"/>
<dbReference type="PANTHER" id="PTHR21022">
    <property type="entry name" value="PREPHENATE DEHYDRATASE P PROTEIN"/>
    <property type="match status" value="1"/>
</dbReference>
<keyword evidence="3" id="KW-0028">Amino-acid biosynthesis</keyword>
<dbReference type="Gene3D" id="3.40.190.10">
    <property type="entry name" value="Periplasmic binding protein-like II"/>
    <property type="match status" value="1"/>
</dbReference>
<evidence type="ECO:0000256" key="5">
    <source>
        <dbReference type="ARBA" id="ARBA00023222"/>
    </source>
</evidence>
<dbReference type="PROSITE" id="PS51171">
    <property type="entry name" value="PREPHENATE_DEHYDR_3"/>
    <property type="match status" value="1"/>
</dbReference>
<proteinExistence type="predicted"/>
<evidence type="ECO:0000256" key="3">
    <source>
        <dbReference type="ARBA" id="ARBA00022605"/>
    </source>
</evidence>
<dbReference type="PANTHER" id="PTHR21022:SF19">
    <property type="entry name" value="PREPHENATE DEHYDRATASE-RELATED"/>
    <property type="match status" value="1"/>
</dbReference>
<evidence type="ECO:0000256" key="6">
    <source>
        <dbReference type="ARBA" id="ARBA00023239"/>
    </source>
</evidence>
<dbReference type="UniPathway" id="UPA00121">
    <property type="reaction ID" value="UER00345"/>
</dbReference>
<dbReference type="SUPFAM" id="SSF53850">
    <property type="entry name" value="Periplasmic binding protein-like II"/>
    <property type="match status" value="1"/>
</dbReference>
<evidence type="ECO:0000313" key="9">
    <source>
        <dbReference type="EMBL" id="NMU84294.1"/>
    </source>
</evidence>
<dbReference type="InterPro" id="IPR018528">
    <property type="entry name" value="Preph_deHydtase_CS"/>
</dbReference>
<keyword evidence="6" id="KW-0456">Lyase</keyword>
<evidence type="ECO:0000256" key="1">
    <source>
        <dbReference type="ARBA" id="ARBA00004741"/>
    </source>
</evidence>
<dbReference type="Pfam" id="PF00800">
    <property type="entry name" value="PDT"/>
    <property type="match status" value="1"/>
</dbReference>
<dbReference type="PROSITE" id="PS00857">
    <property type="entry name" value="PREPHENATE_DEHYDR_1"/>
    <property type="match status" value="1"/>
</dbReference>
<gene>
    <name evidence="9" type="ORF">HKB16_15505</name>
</gene>
<dbReference type="GO" id="GO:0004664">
    <property type="term" value="F:prephenate dehydratase activity"/>
    <property type="evidence" value="ECO:0007669"/>
    <property type="project" value="UniProtKB-EC"/>
</dbReference>
<dbReference type="GO" id="GO:0009094">
    <property type="term" value="P:L-phenylalanine biosynthetic process"/>
    <property type="evidence" value="ECO:0007669"/>
    <property type="project" value="UniProtKB-UniPathway"/>
</dbReference>
<dbReference type="Proteomes" id="UP000518904">
    <property type="component" value="Unassembled WGS sequence"/>
</dbReference>
<evidence type="ECO:0000259" key="8">
    <source>
        <dbReference type="PROSITE" id="PS51171"/>
    </source>
</evidence>
<protein>
    <recommendedName>
        <fullName evidence="2">prephenate dehydratase</fullName>
        <ecNumber evidence="2">4.2.1.51</ecNumber>
    </recommendedName>
</protein>
<accession>A0A7Y0XDF4</accession>
<reference evidence="9 10" key="1">
    <citation type="submission" date="2020-04" db="EMBL/GenBank/DDBJ databases">
        <title>Whole-genome sequencing of Vibrio spp. from China reveals different genetic environments of blaCTX-M-14 among diverse lineages.</title>
        <authorList>
            <person name="Zheng Z."/>
            <person name="Ye L."/>
            <person name="Chen S."/>
        </authorList>
    </citation>
    <scope>NUCLEOTIDE SEQUENCE [LARGE SCALE GENOMIC DNA]</scope>
    <source>
        <strain evidence="9 10">Vb0551</strain>
    </source>
</reference>
<comment type="caution">
    <text evidence="9">The sequence shown here is derived from an EMBL/GenBank/DDBJ whole genome shotgun (WGS) entry which is preliminary data.</text>
</comment>
<comment type="catalytic activity">
    <reaction evidence="7">
        <text>prephenate + H(+) = 3-phenylpyruvate + CO2 + H2O</text>
        <dbReference type="Rhea" id="RHEA:21648"/>
        <dbReference type="ChEBI" id="CHEBI:15377"/>
        <dbReference type="ChEBI" id="CHEBI:15378"/>
        <dbReference type="ChEBI" id="CHEBI:16526"/>
        <dbReference type="ChEBI" id="CHEBI:18005"/>
        <dbReference type="ChEBI" id="CHEBI:29934"/>
        <dbReference type="EC" id="4.2.1.51"/>
    </reaction>
</comment>
<sequence length="80" mass="8854">MKGVKLESCASTADAMQKVQEMDRDDVAAIGNASSGKLYGLQAIQGNIANQSENHTRFIVVCNSRQHRKPNRKPYSLYRG</sequence>
<keyword evidence="5" id="KW-0584">Phenylalanine biosynthesis</keyword>
<feature type="non-terminal residue" evidence="9">
    <location>
        <position position="1"/>
    </location>
</feature>
<evidence type="ECO:0000256" key="2">
    <source>
        <dbReference type="ARBA" id="ARBA00013147"/>
    </source>
</evidence>